<dbReference type="OrthoDB" id="663527at2"/>
<dbReference type="AlphaFoldDB" id="A0A0D7WAY1"/>
<dbReference type="Proteomes" id="UP000032578">
    <property type="component" value="Unassembled WGS sequence"/>
</dbReference>
<sequence length="180" mass="20110">MKKTVIFIILIVVLAISCEKDDICADGTATTPSLVIDLYDASSPEDLEFAFDLLIYGIGSNTDSVLTDYEIVDVNQLVLPLKTHESPTQFVLISDAYLDDNGTEDDDTDDFYTGSNRDTITVGYVLSEEYVSRACGYRTIYTNITLTIEPDDDNWLLSRTPLTDDQIIDDEDEAHFSITH</sequence>
<name>A0A0D7WAY1_9FLAO</name>
<evidence type="ECO:0000313" key="1">
    <source>
        <dbReference type="EMBL" id="KJD36281.1"/>
    </source>
</evidence>
<evidence type="ECO:0000313" key="2">
    <source>
        <dbReference type="Proteomes" id="UP000032578"/>
    </source>
</evidence>
<accession>A0A0D7WAY1</accession>
<keyword evidence="2" id="KW-1185">Reference proteome</keyword>
<dbReference type="EMBL" id="JTDW01000004">
    <property type="protein sequence ID" value="KJD36281.1"/>
    <property type="molecule type" value="Genomic_DNA"/>
</dbReference>
<dbReference type="Pfam" id="PF20050">
    <property type="entry name" value="DUF6452"/>
    <property type="match status" value="1"/>
</dbReference>
<dbReference type="PROSITE" id="PS51257">
    <property type="entry name" value="PROKAR_LIPOPROTEIN"/>
    <property type="match status" value="1"/>
</dbReference>
<dbReference type="RefSeq" id="WP_044632149.1">
    <property type="nucleotide sequence ID" value="NZ_JTDW01000004.1"/>
</dbReference>
<evidence type="ECO:0008006" key="3">
    <source>
        <dbReference type="Google" id="ProtNLM"/>
    </source>
</evidence>
<proteinExistence type="predicted"/>
<organism evidence="1 2">
    <name type="scientific">Neotamlana sedimentorum</name>
    <dbReference type="NCBI Taxonomy" id="1435349"/>
    <lineage>
        <taxon>Bacteria</taxon>
        <taxon>Pseudomonadati</taxon>
        <taxon>Bacteroidota</taxon>
        <taxon>Flavobacteriia</taxon>
        <taxon>Flavobacteriales</taxon>
        <taxon>Flavobacteriaceae</taxon>
        <taxon>Neotamlana</taxon>
    </lineage>
</organism>
<comment type="caution">
    <text evidence="1">The sequence shown here is derived from an EMBL/GenBank/DDBJ whole genome shotgun (WGS) entry which is preliminary data.</text>
</comment>
<gene>
    <name evidence="1" type="ORF">PW52_06735</name>
</gene>
<dbReference type="STRING" id="1435349.PW52_06735"/>
<dbReference type="PATRIC" id="fig|1435349.4.peg.2312"/>
<protein>
    <recommendedName>
        <fullName evidence="3">Lipoprotein</fullName>
    </recommendedName>
</protein>
<dbReference type="InterPro" id="IPR045607">
    <property type="entry name" value="DUF6452"/>
</dbReference>
<reference evidence="1 2" key="1">
    <citation type="submission" date="2014-11" db="EMBL/GenBank/DDBJ databases">
        <title>Tamlana sedimentorum sp. nov., isolated from shallow sand sediments of the Sea of Japan.</title>
        <authorList>
            <person name="Romanenko L.A."/>
        </authorList>
    </citation>
    <scope>NUCLEOTIDE SEQUENCE [LARGE SCALE GENOMIC DNA]</scope>
    <source>
        <strain evidence="1 2">JCM 19808</strain>
    </source>
</reference>